<dbReference type="Gene3D" id="3.60.15.10">
    <property type="entry name" value="Ribonuclease Z/Hydroxyacylglutathione hydrolase-like"/>
    <property type="match status" value="1"/>
</dbReference>
<dbReference type="Pfam" id="PF00753">
    <property type="entry name" value="Lactamase_B"/>
    <property type="match status" value="1"/>
</dbReference>
<feature type="domain" description="Metallo-beta-lactamase" evidence="4">
    <location>
        <begin position="37"/>
        <end position="228"/>
    </location>
</feature>
<dbReference type="KEGG" id="plut:EI981_01160"/>
<dbReference type="SMART" id="SM00849">
    <property type="entry name" value="Lactamase_B"/>
    <property type="match status" value="1"/>
</dbReference>
<evidence type="ECO:0000259" key="4">
    <source>
        <dbReference type="SMART" id="SM00849"/>
    </source>
</evidence>
<organism evidence="5 6">
    <name type="scientific">Paenibacillus lutimineralis</name>
    <dbReference type="NCBI Taxonomy" id="2707005"/>
    <lineage>
        <taxon>Bacteria</taxon>
        <taxon>Bacillati</taxon>
        <taxon>Bacillota</taxon>
        <taxon>Bacilli</taxon>
        <taxon>Bacillales</taxon>
        <taxon>Paenibacillaceae</taxon>
        <taxon>Paenibacillus</taxon>
    </lineage>
</organism>
<evidence type="ECO:0000256" key="1">
    <source>
        <dbReference type="ARBA" id="ARBA00034221"/>
    </source>
</evidence>
<keyword evidence="6" id="KW-1185">Reference proteome</keyword>
<dbReference type="RefSeq" id="WP_126994699.1">
    <property type="nucleotide sequence ID" value="NZ_CP034346.1"/>
</dbReference>
<name>A0A3Q9I7Q7_9BACL</name>
<evidence type="ECO:0000256" key="3">
    <source>
        <dbReference type="ARBA" id="ARBA00048505"/>
    </source>
</evidence>
<evidence type="ECO:0000256" key="2">
    <source>
        <dbReference type="ARBA" id="ARBA00034301"/>
    </source>
</evidence>
<dbReference type="SUPFAM" id="SSF56281">
    <property type="entry name" value="Metallo-hydrolase/oxidoreductase"/>
    <property type="match status" value="1"/>
</dbReference>
<dbReference type="Proteomes" id="UP000270678">
    <property type="component" value="Chromosome"/>
</dbReference>
<dbReference type="GO" id="GO:0016787">
    <property type="term" value="F:hydrolase activity"/>
    <property type="evidence" value="ECO:0007669"/>
    <property type="project" value="UniProtKB-KW"/>
</dbReference>
<sequence>MDTKEISYKDNTNIEVIDGFIVQQVSNDVWAIDEFGIDLMYLIIGEERALLLDTGLGLGNIRKVVESLTKLPIIVVNSHHHYDHVGGNNRFEQIYAYKEAIPVILEQNTAEYRKSFFESQAKRREYSGCDTFEEDMIRVGKFQMIAIEEGYVFDLGNRTLEVLFTPGHTKDCICLLDRENRLLFSADTLVSTPTLLFDHYSADLGVYQQSLKKLWDYRGEYELIFPGHFLRPIGTIYLENMMTCVEHIMENNQIGVRRDISDTGCFGYYYKYKRASVIYGPNKI</sequence>
<dbReference type="PANTHER" id="PTHR42951:SF22">
    <property type="entry name" value="METALLO BETA-LACTAMASE SUPERFAMILY LIPOPROTEIN"/>
    <property type="match status" value="1"/>
</dbReference>
<proteinExistence type="predicted"/>
<dbReference type="PANTHER" id="PTHR42951">
    <property type="entry name" value="METALLO-BETA-LACTAMASE DOMAIN-CONTAINING"/>
    <property type="match status" value="1"/>
</dbReference>
<accession>A0A3Q9I7Q7</accession>
<dbReference type="InterPro" id="IPR050855">
    <property type="entry name" value="NDM-1-like"/>
</dbReference>
<gene>
    <name evidence="5" type="ORF">EI981_01160</name>
</gene>
<keyword evidence="5" id="KW-0378">Hydrolase</keyword>
<comment type="function">
    <text evidence="2">Counteracts the endogenous Pycsar antiviral defense system. Phosphodiesterase that enables metal-dependent hydrolysis of host cyclic nucleotide Pycsar defense signals such as cCMP and cUMP.</text>
</comment>
<reference evidence="6" key="1">
    <citation type="submission" date="2018-12" db="EMBL/GenBank/DDBJ databases">
        <title>Complete genome sequence of Paenibacillus sp. MBLB1234.</title>
        <authorList>
            <person name="Nam Y.-D."/>
            <person name="Kang J."/>
            <person name="Chung W.-H."/>
            <person name="Park Y.S."/>
        </authorList>
    </citation>
    <scope>NUCLEOTIDE SEQUENCE [LARGE SCALE GENOMIC DNA]</scope>
    <source>
        <strain evidence="6">MBLB1234</strain>
    </source>
</reference>
<dbReference type="AlphaFoldDB" id="A0A3Q9I7Q7"/>
<protein>
    <submittedName>
        <fullName evidence="5">MBL fold metallo-hydrolase</fullName>
    </submittedName>
</protein>
<dbReference type="EMBL" id="CP034346">
    <property type="protein sequence ID" value="AZS13228.1"/>
    <property type="molecule type" value="Genomic_DNA"/>
</dbReference>
<evidence type="ECO:0000313" key="6">
    <source>
        <dbReference type="Proteomes" id="UP000270678"/>
    </source>
</evidence>
<comment type="catalytic activity">
    <reaction evidence="3">
        <text>3',5'-cyclic UMP + H2O = UMP + H(+)</text>
        <dbReference type="Rhea" id="RHEA:70575"/>
        <dbReference type="ChEBI" id="CHEBI:15377"/>
        <dbReference type="ChEBI" id="CHEBI:15378"/>
        <dbReference type="ChEBI" id="CHEBI:57865"/>
        <dbReference type="ChEBI" id="CHEBI:184387"/>
    </reaction>
    <physiologicalReaction direction="left-to-right" evidence="3">
        <dbReference type="Rhea" id="RHEA:70576"/>
    </physiologicalReaction>
</comment>
<dbReference type="InterPro" id="IPR036866">
    <property type="entry name" value="RibonucZ/Hydroxyglut_hydro"/>
</dbReference>
<dbReference type="OrthoDB" id="9802248at2"/>
<dbReference type="InterPro" id="IPR001279">
    <property type="entry name" value="Metallo-B-lactamas"/>
</dbReference>
<evidence type="ECO:0000313" key="5">
    <source>
        <dbReference type="EMBL" id="AZS13228.1"/>
    </source>
</evidence>
<comment type="catalytic activity">
    <reaction evidence="1">
        <text>3',5'-cyclic CMP + H2O = CMP + H(+)</text>
        <dbReference type="Rhea" id="RHEA:72675"/>
        <dbReference type="ChEBI" id="CHEBI:15377"/>
        <dbReference type="ChEBI" id="CHEBI:15378"/>
        <dbReference type="ChEBI" id="CHEBI:58003"/>
        <dbReference type="ChEBI" id="CHEBI:60377"/>
    </reaction>
    <physiologicalReaction direction="left-to-right" evidence="1">
        <dbReference type="Rhea" id="RHEA:72676"/>
    </physiologicalReaction>
</comment>